<dbReference type="Proteomes" id="UP001359559">
    <property type="component" value="Unassembled WGS sequence"/>
</dbReference>
<keyword evidence="1" id="KW-0472">Membrane</keyword>
<protein>
    <recommendedName>
        <fullName evidence="4">Transmembrane protein</fullName>
    </recommendedName>
</protein>
<reference evidence="2 3" key="1">
    <citation type="submission" date="2024-01" db="EMBL/GenBank/DDBJ databases">
        <title>The genomes of 5 underutilized Papilionoideae crops provide insights into root nodulation and disease resistance.</title>
        <authorList>
            <person name="Yuan L."/>
        </authorList>
    </citation>
    <scope>NUCLEOTIDE SEQUENCE [LARGE SCALE GENOMIC DNA]</scope>
    <source>
        <strain evidence="2">LY-2023</strain>
        <tissue evidence="2">Leaf</tissue>
    </source>
</reference>
<keyword evidence="1" id="KW-1133">Transmembrane helix</keyword>
<comment type="caution">
    <text evidence="2">The sequence shown here is derived from an EMBL/GenBank/DDBJ whole genome shotgun (WGS) entry which is preliminary data.</text>
</comment>
<evidence type="ECO:0000256" key="1">
    <source>
        <dbReference type="SAM" id="Phobius"/>
    </source>
</evidence>
<proteinExistence type="predicted"/>
<feature type="transmembrane region" description="Helical" evidence="1">
    <location>
        <begin position="32"/>
        <end position="59"/>
    </location>
</feature>
<keyword evidence="1" id="KW-0812">Transmembrane</keyword>
<sequence>MVDGNRWSWEVGWGMRGHECEVGNGDEFGFGLWIVMGLVDGDGVLVVMGLVLAGAWLWMIRGRKGGFRWIIGGKAWVDGVGVGWMVVGLVWWLCGWGSVWWMIGLVLVGGYG</sequence>
<name>A0AAN9JMZ8_CLITE</name>
<gene>
    <name evidence="2" type="ORF">RJT34_13135</name>
</gene>
<evidence type="ECO:0008006" key="4">
    <source>
        <dbReference type="Google" id="ProtNLM"/>
    </source>
</evidence>
<accession>A0AAN9JMZ8</accession>
<feature type="transmembrane region" description="Helical" evidence="1">
    <location>
        <begin position="80"/>
        <end position="103"/>
    </location>
</feature>
<evidence type="ECO:0000313" key="2">
    <source>
        <dbReference type="EMBL" id="KAK7302250.1"/>
    </source>
</evidence>
<dbReference type="EMBL" id="JAYKXN010000003">
    <property type="protein sequence ID" value="KAK7302250.1"/>
    <property type="molecule type" value="Genomic_DNA"/>
</dbReference>
<evidence type="ECO:0000313" key="3">
    <source>
        <dbReference type="Proteomes" id="UP001359559"/>
    </source>
</evidence>
<dbReference type="AlphaFoldDB" id="A0AAN9JMZ8"/>
<keyword evidence="3" id="KW-1185">Reference proteome</keyword>
<organism evidence="2 3">
    <name type="scientific">Clitoria ternatea</name>
    <name type="common">Butterfly pea</name>
    <dbReference type="NCBI Taxonomy" id="43366"/>
    <lineage>
        <taxon>Eukaryota</taxon>
        <taxon>Viridiplantae</taxon>
        <taxon>Streptophyta</taxon>
        <taxon>Embryophyta</taxon>
        <taxon>Tracheophyta</taxon>
        <taxon>Spermatophyta</taxon>
        <taxon>Magnoliopsida</taxon>
        <taxon>eudicotyledons</taxon>
        <taxon>Gunneridae</taxon>
        <taxon>Pentapetalae</taxon>
        <taxon>rosids</taxon>
        <taxon>fabids</taxon>
        <taxon>Fabales</taxon>
        <taxon>Fabaceae</taxon>
        <taxon>Papilionoideae</taxon>
        <taxon>50 kb inversion clade</taxon>
        <taxon>NPAAA clade</taxon>
        <taxon>indigoferoid/millettioid clade</taxon>
        <taxon>Phaseoleae</taxon>
        <taxon>Clitoria</taxon>
    </lineage>
</organism>